<reference evidence="2 3" key="1">
    <citation type="submission" date="2020-08" db="EMBL/GenBank/DDBJ databases">
        <title>Genomic Encyclopedia of Type Strains, Phase IV (KMG-IV): sequencing the most valuable type-strain genomes for metagenomic binning, comparative biology and taxonomic classification.</title>
        <authorList>
            <person name="Goeker M."/>
        </authorList>
    </citation>
    <scope>NUCLEOTIDE SEQUENCE [LARGE SCALE GENOMIC DNA]</scope>
    <source>
        <strain evidence="2 3">DSM 27568</strain>
    </source>
</reference>
<feature type="chain" id="PRO_5031189325" description="DUF4105 domain-containing protein" evidence="1">
    <location>
        <begin position="22"/>
        <end position="174"/>
    </location>
</feature>
<dbReference type="Proteomes" id="UP000561459">
    <property type="component" value="Unassembled WGS sequence"/>
</dbReference>
<name>A0A7W6C5L0_9SPHN</name>
<evidence type="ECO:0008006" key="4">
    <source>
        <dbReference type="Google" id="ProtNLM"/>
    </source>
</evidence>
<feature type="signal peptide" evidence="1">
    <location>
        <begin position="1"/>
        <end position="21"/>
    </location>
</feature>
<organism evidence="2 3">
    <name type="scientific">Novosphingobium fluoreni</name>
    <dbReference type="NCBI Taxonomy" id="1391222"/>
    <lineage>
        <taxon>Bacteria</taxon>
        <taxon>Pseudomonadati</taxon>
        <taxon>Pseudomonadota</taxon>
        <taxon>Alphaproteobacteria</taxon>
        <taxon>Sphingomonadales</taxon>
        <taxon>Sphingomonadaceae</taxon>
        <taxon>Novosphingobium</taxon>
    </lineage>
</organism>
<proteinExistence type="predicted"/>
<keyword evidence="3" id="KW-1185">Reference proteome</keyword>
<comment type="caution">
    <text evidence="2">The sequence shown here is derived from an EMBL/GenBank/DDBJ whole genome shotgun (WGS) entry which is preliminary data.</text>
</comment>
<evidence type="ECO:0000256" key="1">
    <source>
        <dbReference type="SAM" id="SignalP"/>
    </source>
</evidence>
<dbReference type="AlphaFoldDB" id="A0A7W6C5L0"/>
<dbReference type="RefSeq" id="WP_183617486.1">
    <property type="nucleotide sequence ID" value="NZ_JACIDY010000006.1"/>
</dbReference>
<protein>
    <recommendedName>
        <fullName evidence="4">DUF4105 domain-containing protein</fullName>
    </recommendedName>
</protein>
<keyword evidence="1" id="KW-0732">Signal</keyword>
<gene>
    <name evidence="2" type="ORF">GGR39_002593</name>
</gene>
<evidence type="ECO:0000313" key="3">
    <source>
        <dbReference type="Proteomes" id="UP000561459"/>
    </source>
</evidence>
<sequence length="174" mass="19822">MRGLAILLSLWLAFASPLCQARVIVSFYSVPGSIITGRSVHAFFTLTGTLDADGSKVDENYGFSARTWNPAGFFRPVPQTMLIEKPAYIQRARYHFRVPISDAAYHKIAQEVQLWWHDPRYLWDIDRRNCVTFVGVVAQISGLTVDFPPPMMRKPRIYLDHLAALNPAIDRTRN</sequence>
<accession>A0A7W6C5L0</accession>
<dbReference type="EMBL" id="JACIDY010000006">
    <property type="protein sequence ID" value="MBB3940930.1"/>
    <property type="molecule type" value="Genomic_DNA"/>
</dbReference>
<evidence type="ECO:0000313" key="2">
    <source>
        <dbReference type="EMBL" id="MBB3940930.1"/>
    </source>
</evidence>